<keyword evidence="1" id="KW-1133">Transmembrane helix</keyword>
<keyword evidence="1" id="KW-0472">Membrane</keyword>
<evidence type="ECO:0000256" key="1">
    <source>
        <dbReference type="SAM" id="Phobius"/>
    </source>
</evidence>
<reference evidence="3" key="1">
    <citation type="submission" date="2018-02" db="EMBL/GenBank/DDBJ databases">
        <authorList>
            <person name="Cohen D.B."/>
            <person name="Kent A.D."/>
        </authorList>
    </citation>
    <scope>NUCLEOTIDE SEQUENCE</scope>
</reference>
<protein>
    <recommendedName>
        <fullName evidence="2">SAC domain-containing protein</fullName>
    </recommendedName>
</protein>
<dbReference type="GO" id="GO:0043812">
    <property type="term" value="F:phosphatidylinositol-4-phosphate phosphatase activity"/>
    <property type="evidence" value="ECO:0007669"/>
    <property type="project" value="TreeGrafter"/>
</dbReference>
<dbReference type="PANTHER" id="PTHR45662:SF2">
    <property type="entry name" value="PHOSPHATIDYLINOSITOL-3-PHOSPHATASE SAC1"/>
    <property type="match status" value="1"/>
</dbReference>
<accession>A0A2N9EI01</accession>
<sequence>MMERADSSQKLYTRMRLWEFPDQYIVEPTDGSCGSSLAISRKDGSMNLIDELPECSTVRVPKIRTIFGVVGMLKLLAGSYLIVITERECVGSYLGHPIFKVSYLKIFPCDHSLENSPAEQKKMETEFFWAAKYCREDFCAQRLNDLGDESKLLPLWRQAEPRFLWNNYMLEVLIDNKVSLIRTYYLLSKGISLSHCWIQLFACVALECIFYSLVVHLNAGWIYHLSFHLKFFLNWSSSFHNFQAAIGKDIIDVTLVARRCSRRNGTRMWRRGADSDGYVANFVESEQIMQFNGFTASFVQIRGSIPLLWEQIVDLTYKPKFQLVRLEEAPRVVERHILDLRKKYGAVLAVDLVNTHGGEGRLSEKFANAMQHVVSDDVRYLLLNEKGEKMKEQLGVMRTNCIDCLDRTNVTQSMIGRKMLEYQLRRLGVFGAEETISSHPNFDESFKILWANHGDEISLQYSGTPALKGDFVRYGQRTIQGILKDGWNSLLRYYLNNFCDGTKQDAIDLLQGHYIVSVGRDMTPSSQKGGLEAVASFPLALSLVLTGFLFATMSLRQGRYELRHFFFSFMWASLSVVLAVFVRANGRIFCNRPRLHKPS</sequence>
<dbReference type="GO" id="GO:0046856">
    <property type="term" value="P:phosphatidylinositol dephosphorylation"/>
    <property type="evidence" value="ECO:0007669"/>
    <property type="project" value="TreeGrafter"/>
</dbReference>
<organism evidence="3">
    <name type="scientific">Fagus sylvatica</name>
    <name type="common">Beechnut</name>
    <dbReference type="NCBI Taxonomy" id="28930"/>
    <lineage>
        <taxon>Eukaryota</taxon>
        <taxon>Viridiplantae</taxon>
        <taxon>Streptophyta</taxon>
        <taxon>Embryophyta</taxon>
        <taxon>Tracheophyta</taxon>
        <taxon>Spermatophyta</taxon>
        <taxon>Magnoliopsida</taxon>
        <taxon>eudicotyledons</taxon>
        <taxon>Gunneridae</taxon>
        <taxon>Pentapetalae</taxon>
        <taxon>rosids</taxon>
        <taxon>fabids</taxon>
        <taxon>Fagales</taxon>
        <taxon>Fagaceae</taxon>
        <taxon>Fagus</taxon>
    </lineage>
</organism>
<keyword evidence="1" id="KW-0812">Transmembrane</keyword>
<dbReference type="Pfam" id="PF02383">
    <property type="entry name" value="Syja_N"/>
    <property type="match status" value="1"/>
</dbReference>
<gene>
    <name evidence="3" type="ORF">FSB_LOCUS2230</name>
</gene>
<evidence type="ECO:0000313" key="3">
    <source>
        <dbReference type="EMBL" id="SPC74348.1"/>
    </source>
</evidence>
<evidence type="ECO:0000259" key="2">
    <source>
        <dbReference type="PROSITE" id="PS50275"/>
    </source>
</evidence>
<dbReference type="PANTHER" id="PTHR45662">
    <property type="entry name" value="PHOSPHATIDYLINOSITIDE PHOSPHATASE SAC1"/>
    <property type="match status" value="1"/>
</dbReference>
<feature type="transmembrane region" description="Helical" evidence="1">
    <location>
        <begin position="530"/>
        <end position="553"/>
    </location>
</feature>
<name>A0A2N9EI01_FAGSY</name>
<dbReference type="InterPro" id="IPR002013">
    <property type="entry name" value="SAC_dom"/>
</dbReference>
<dbReference type="GO" id="GO:0005783">
    <property type="term" value="C:endoplasmic reticulum"/>
    <property type="evidence" value="ECO:0007669"/>
    <property type="project" value="TreeGrafter"/>
</dbReference>
<dbReference type="PROSITE" id="PS50275">
    <property type="entry name" value="SAC"/>
    <property type="match status" value="1"/>
</dbReference>
<feature type="domain" description="SAC" evidence="2">
    <location>
        <begin position="157"/>
        <end position="463"/>
    </location>
</feature>
<dbReference type="AlphaFoldDB" id="A0A2N9EI01"/>
<feature type="transmembrane region" description="Helical" evidence="1">
    <location>
        <begin position="565"/>
        <end position="584"/>
    </location>
</feature>
<dbReference type="EMBL" id="OIVN01000104">
    <property type="protein sequence ID" value="SPC74348.1"/>
    <property type="molecule type" value="Genomic_DNA"/>
</dbReference>
<proteinExistence type="predicted"/>